<feature type="compositionally biased region" description="Basic and acidic residues" evidence="1">
    <location>
        <begin position="66"/>
        <end position="83"/>
    </location>
</feature>
<dbReference type="PANTHER" id="PTHR14149">
    <property type="entry name" value="RAS GTPASE-ACTIVATING PROTEIN WITH IQ MOTIF"/>
    <property type="match status" value="1"/>
</dbReference>
<dbReference type="InterPro" id="IPR000048">
    <property type="entry name" value="IQ_motif_EF-hand-BS"/>
</dbReference>
<reference evidence="2" key="1">
    <citation type="submission" date="2021-01" db="EMBL/GenBank/DDBJ databases">
        <authorList>
            <person name="Corre E."/>
            <person name="Pelletier E."/>
            <person name="Niang G."/>
            <person name="Scheremetjew M."/>
            <person name="Finn R."/>
            <person name="Kale V."/>
            <person name="Holt S."/>
            <person name="Cochrane G."/>
            <person name="Meng A."/>
            <person name="Brown T."/>
            <person name="Cohen L."/>
        </authorList>
    </citation>
    <scope>NUCLEOTIDE SEQUENCE</scope>
    <source>
        <strain evidence="2">NIES-381</strain>
    </source>
</reference>
<dbReference type="Pfam" id="PF00612">
    <property type="entry name" value="IQ"/>
    <property type="match status" value="2"/>
</dbReference>
<dbReference type="EMBL" id="HBGA01144654">
    <property type="protein sequence ID" value="CAD9041738.1"/>
    <property type="molecule type" value="Transcribed_RNA"/>
</dbReference>
<dbReference type="PROSITE" id="PS50096">
    <property type="entry name" value="IQ"/>
    <property type="match status" value="6"/>
</dbReference>
<evidence type="ECO:0000256" key="1">
    <source>
        <dbReference type="SAM" id="MobiDB-lite"/>
    </source>
</evidence>
<dbReference type="CDD" id="cd22961">
    <property type="entry name" value="DD_TEX55-like"/>
    <property type="match status" value="1"/>
</dbReference>
<dbReference type="GO" id="GO:0005096">
    <property type="term" value="F:GTPase activator activity"/>
    <property type="evidence" value="ECO:0007669"/>
    <property type="project" value="TreeGrafter"/>
</dbReference>
<organism evidence="2">
    <name type="scientific">Eutreptiella gymnastica</name>
    <dbReference type="NCBI Taxonomy" id="73025"/>
    <lineage>
        <taxon>Eukaryota</taxon>
        <taxon>Discoba</taxon>
        <taxon>Euglenozoa</taxon>
        <taxon>Euglenida</taxon>
        <taxon>Spirocuta</taxon>
        <taxon>Euglenophyceae</taxon>
        <taxon>Eutreptiales</taxon>
        <taxon>Eutreptiaceae</taxon>
        <taxon>Eutreptiella</taxon>
    </lineage>
</organism>
<name>A0A7S1NUE0_9EUGL</name>
<gene>
    <name evidence="2" type="ORF">EGYM00392_LOCUS52913</name>
</gene>
<dbReference type="AlphaFoldDB" id="A0A7S1NUE0"/>
<sequence length="318" mass="34965">MSSPVVWLRQNKVPQLFNELIKALVKEKPGEPYTFLIARLAQKKGHTPATEEEQHAAATKIQCMKRGKDARQKVGQKKEERTKQNQAATKIQSVKRGGDARQEVKKRRAERGSATEPASSSDAVVKASVADEVCPAVPIALHILDEGYVNFQEMREGRAATRIQALHRGNSSRAAVVKKRQEKLEQDTAASKIQALHRGRQARARVENIKAGKGDPAGAPKDEAAVGEPVQDNDCTPLVPVVEHILDGGYLCFTDMQQNGAAIKIQSLHRGRTARKEVIAKRQAKVEVDNAAAKIQALQRGRMDRKKVDEMKAARSTA</sequence>
<dbReference type="GO" id="GO:0005938">
    <property type="term" value="C:cell cortex"/>
    <property type="evidence" value="ECO:0007669"/>
    <property type="project" value="TreeGrafter"/>
</dbReference>
<dbReference type="SMART" id="SM00015">
    <property type="entry name" value="IQ"/>
    <property type="match status" value="6"/>
</dbReference>
<dbReference type="Gene3D" id="1.20.5.190">
    <property type="match status" value="2"/>
</dbReference>
<evidence type="ECO:0000313" key="2">
    <source>
        <dbReference type="EMBL" id="CAD9041738.1"/>
    </source>
</evidence>
<feature type="region of interest" description="Disordered" evidence="1">
    <location>
        <begin position="64"/>
        <end position="124"/>
    </location>
</feature>
<proteinExistence type="predicted"/>
<accession>A0A7S1NUE0</accession>
<protein>
    <submittedName>
        <fullName evidence="2">Uncharacterized protein</fullName>
    </submittedName>
</protein>
<feature type="region of interest" description="Disordered" evidence="1">
    <location>
        <begin position="208"/>
        <end position="231"/>
    </location>
</feature>